<evidence type="ECO:0000313" key="5">
    <source>
        <dbReference type="EMBL" id="GGS57162.1"/>
    </source>
</evidence>
<dbReference type="PROSITE" id="PS50987">
    <property type="entry name" value="HTH_ARSR_2"/>
    <property type="match status" value="1"/>
</dbReference>
<reference evidence="5" key="1">
    <citation type="journal article" date="2014" name="Int. J. Syst. Evol. Microbiol.">
        <title>Complete genome sequence of Corynebacterium casei LMG S-19264T (=DSM 44701T), isolated from a smear-ripened cheese.</title>
        <authorList>
            <consortium name="US DOE Joint Genome Institute (JGI-PGF)"/>
            <person name="Walter F."/>
            <person name="Albersmeier A."/>
            <person name="Kalinowski J."/>
            <person name="Ruckert C."/>
        </authorList>
    </citation>
    <scope>NUCLEOTIDE SEQUENCE</scope>
    <source>
        <strain evidence="5">JCM 3276</strain>
    </source>
</reference>
<keyword evidence="3" id="KW-0804">Transcription</keyword>
<evidence type="ECO:0000256" key="3">
    <source>
        <dbReference type="ARBA" id="ARBA00023163"/>
    </source>
</evidence>
<dbReference type="InterPro" id="IPR036390">
    <property type="entry name" value="WH_DNA-bd_sf"/>
</dbReference>
<gene>
    <name evidence="5" type="ORF">GCM10010171_60130</name>
</gene>
<dbReference type="InterPro" id="IPR001845">
    <property type="entry name" value="HTH_ArsR_DNA-bd_dom"/>
</dbReference>
<dbReference type="AlphaFoldDB" id="A0A918LJL0"/>
<dbReference type="InterPro" id="IPR036388">
    <property type="entry name" value="WH-like_DNA-bd_sf"/>
</dbReference>
<evidence type="ECO:0000313" key="6">
    <source>
        <dbReference type="Proteomes" id="UP000660680"/>
    </source>
</evidence>
<keyword evidence="1" id="KW-0805">Transcription regulation</keyword>
<dbReference type="Pfam" id="PF19361">
    <property type="entry name" value="DUF5937"/>
    <property type="match status" value="1"/>
</dbReference>
<dbReference type="SUPFAM" id="SSF46785">
    <property type="entry name" value="Winged helix' DNA-binding domain"/>
    <property type="match status" value="1"/>
</dbReference>
<dbReference type="Gene3D" id="1.10.10.10">
    <property type="entry name" value="Winged helix-like DNA-binding domain superfamily/Winged helix DNA-binding domain"/>
    <property type="match status" value="1"/>
</dbReference>
<organism evidence="5 6">
    <name type="scientific">Actinokineospora fastidiosa</name>
    <dbReference type="NCBI Taxonomy" id="1816"/>
    <lineage>
        <taxon>Bacteria</taxon>
        <taxon>Bacillati</taxon>
        <taxon>Actinomycetota</taxon>
        <taxon>Actinomycetes</taxon>
        <taxon>Pseudonocardiales</taxon>
        <taxon>Pseudonocardiaceae</taxon>
        <taxon>Actinokineospora</taxon>
    </lineage>
</organism>
<comment type="caution">
    <text evidence="5">The sequence shown here is derived from an EMBL/GenBank/DDBJ whole genome shotgun (WGS) entry which is preliminary data.</text>
</comment>
<dbReference type="SMART" id="SM00419">
    <property type="entry name" value="HTH_CRP"/>
    <property type="match status" value="1"/>
</dbReference>
<proteinExistence type="predicted"/>
<sequence>MRVLRLSFTARDVALTRFAVSPLWEVVASVRALRRPDVHTVHRPWARAVAPRLAGVDWSLLAALVPDRRIPGFVAPPPATPVPDLAVELAGLRATPPDVVRAGLPDDPALAAVRDDPPAGLDRLCAQIQAYFDTALAPYWPRIRTLVEGDVLRRARLLAEGGAQALLNDIDPSVRWADDELSVDHRAASGSLRLRGRGLLLVPSVFVWPRVFTLVAPPWQPTLRYPPRGVATLWERGEDRPRRALAGVIGRSRARILSELDIPLSTTDLAARTGITAGAVSQHLTALRNAGLVAGHRAGRHVRYARTEAAEALLAAEAVSGGR</sequence>
<dbReference type="CDD" id="cd00090">
    <property type="entry name" value="HTH_ARSR"/>
    <property type="match status" value="1"/>
</dbReference>
<dbReference type="PANTHER" id="PTHR43132:SF6">
    <property type="entry name" value="HTH-TYPE TRANSCRIPTIONAL REPRESSOR CZRA"/>
    <property type="match status" value="1"/>
</dbReference>
<dbReference type="Pfam" id="PF01022">
    <property type="entry name" value="HTH_5"/>
    <property type="match status" value="1"/>
</dbReference>
<evidence type="ECO:0000256" key="2">
    <source>
        <dbReference type="ARBA" id="ARBA00023125"/>
    </source>
</evidence>
<name>A0A918LJL0_9PSEU</name>
<reference evidence="5" key="2">
    <citation type="submission" date="2020-09" db="EMBL/GenBank/DDBJ databases">
        <authorList>
            <person name="Sun Q."/>
            <person name="Ohkuma M."/>
        </authorList>
    </citation>
    <scope>NUCLEOTIDE SEQUENCE</scope>
    <source>
        <strain evidence="5">JCM 3276</strain>
    </source>
</reference>
<dbReference type="GO" id="GO:0003700">
    <property type="term" value="F:DNA-binding transcription factor activity"/>
    <property type="evidence" value="ECO:0007669"/>
    <property type="project" value="InterPro"/>
</dbReference>
<dbReference type="PANTHER" id="PTHR43132">
    <property type="entry name" value="ARSENICAL RESISTANCE OPERON REPRESSOR ARSR-RELATED"/>
    <property type="match status" value="1"/>
</dbReference>
<protein>
    <submittedName>
        <fullName evidence="5">Transcriptional regulator</fullName>
    </submittedName>
</protein>
<feature type="domain" description="HTH arsR-type" evidence="4">
    <location>
        <begin position="222"/>
        <end position="323"/>
    </location>
</feature>
<keyword evidence="2" id="KW-0238">DNA-binding</keyword>
<dbReference type="Proteomes" id="UP000660680">
    <property type="component" value="Unassembled WGS sequence"/>
</dbReference>
<dbReference type="InterPro" id="IPR051011">
    <property type="entry name" value="Metal_resp_trans_reg"/>
</dbReference>
<dbReference type="InterPro" id="IPR045981">
    <property type="entry name" value="DUF5937"/>
</dbReference>
<dbReference type="GO" id="GO:0003677">
    <property type="term" value="F:DNA binding"/>
    <property type="evidence" value="ECO:0007669"/>
    <property type="project" value="UniProtKB-KW"/>
</dbReference>
<evidence type="ECO:0000256" key="1">
    <source>
        <dbReference type="ARBA" id="ARBA00023015"/>
    </source>
</evidence>
<dbReference type="InterPro" id="IPR012318">
    <property type="entry name" value="HTH_CRP"/>
</dbReference>
<accession>A0A918LJL0</accession>
<evidence type="ECO:0000259" key="4">
    <source>
        <dbReference type="PROSITE" id="PS50987"/>
    </source>
</evidence>
<dbReference type="SMART" id="SM00418">
    <property type="entry name" value="HTH_ARSR"/>
    <property type="match status" value="1"/>
</dbReference>
<dbReference type="InterPro" id="IPR011991">
    <property type="entry name" value="ArsR-like_HTH"/>
</dbReference>
<keyword evidence="6" id="KW-1185">Reference proteome</keyword>
<dbReference type="EMBL" id="BMRB01000009">
    <property type="protein sequence ID" value="GGS57162.1"/>
    <property type="molecule type" value="Genomic_DNA"/>
</dbReference>